<dbReference type="AlphaFoldDB" id="A0A7W7YFN2"/>
<dbReference type="Pfam" id="PF07394">
    <property type="entry name" value="DUF1501"/>
    <property type="match status" value="1"/>
</dbReference>
<dbReference type="InterPro" id="IPR017850">
    <property type="entry name" value="Alkaline_phosphatase_core_sf"/>
</dbReference>
<keyword evidence="2" id="KW-1185">Reference proteome</keyword>
<dbReference type="PANTHER" id="PTHR43737">
    <property type="entry name" value="BLL7424 PROTEIN"/>
    <property type="match status" value="1"/>
</dbReference>
<evidence type="ECO:0000313" key="2">
    <source>
        <dbReference type="Proteomes" id="UP000590740"/>
    </source>
</evidence>
<comment type="caution">
    <text evidence="1">The sequence shown here is derived from an EMBL/GenBank/DDBJ whole genome shotgun (WGS) entry which is preliminary data.</text>
</comment>
<dbReference type="EMBL" id="JACHIG010000015">
    <property type="protein sequence ID" value="MBB5035320.1"/>
    <property type="molecule type" value="Genomic_DNA"/>
</dbReference>
<reference evidence="1 2" key="1">
    <citation type="submission" date="2020-08" db="EMBL/GenBank/DDBJ databases">
        <title>Genomic Encyclopedia of Type Strains, Phase IV (KMG-IV): sequencing the most valuable type-strain genomes for metagenomic binning, comparative biology and taxonomic classification.</title>
        <authorList>
            <person name="Goeker M."/>
        </authorList>
    </citation>
    <scope>NUCLEOTIDE SEQUENCE [LARGE SCALE GENOMIC DNA]</scope>
    <source>
        <strain evidence="1 2">DSM 12252</strain>
    </source>
</reference>
<dbReference type="Proteomes" id="UP000590740">
    <property type="component" value="Unassembled WGS sequence"/>
</dbReference>
<dbReference type="SUPFAM" id="SSF53649">
    <property type="entry name" value="Alkaline phosphatase-like"/>
    <property type="match status" value="1"/>
</dbReference>
<evidence type="ECO:0000313" key="1">
    <source>
        <dbReference type="EMBL" id="MBB5035320.1"/>
    </source>
</evidence>
<accession>A0A7W7YFN2</accession>
<dbReference type="PROSITE" id="PS51318">
    <property type="entry name" value="TAT"/>
    <property type="match status" value="1"/>
</dbReference>
<name>A0A7W7YFN2_9BACT</name>
<proteinExistence type="predicted"/>
<protein>
    <submittedName>
        <fullName evidence="1">Uncharacterized protein (DUF1501 family)</fullName>
    </submittedName>
</protein>
<gene>
    <name evidence="1" type="ORF">HNQ65_004930</name>
</gene>
<dbReference type="RefSeq" id="WP_184343982.1">
    <property type="nucleotide sequence ID" value="NZ_JACHIG010000015.1"/>
</dbReference>
<organism evidence="1 2">
    <name type="scientific">Prosthecobacter vanneervenii</name>
    <dbReference type="NCBI Taxonomy" id="48466"/>
    <lineage>
        <taxon>Bacteria</taxon>
        <taxon>Pseudomonadati</taxon>
        <taxon>Verrucomicrobiota</taxon>
        <taxon>Verrucomicrobiia</taxon>
        <taxon>Verrucomicrobiales</taxon>
        <taxon>Verrucomicrobiaceae</taxon>
        <taxon>Prosthecobacter</taxon>
    </lineage>
</organism>
<dbReference type="InterPro" id="IPR010869">
    <property type="entry name" value="DUF1501"/>
</dbReference>
<dbReference type="InterPro" id="IPR006311">
    <property type="entry name" value="TAT_signal"/>
</dbReference>
<dbReference type="PANTHER" id="PTHR43737:SF1">
    <property type="entry name" value="DUF1501 DOMAIN-CONTAINING PROTEIN"/>
    <property type="match status" value="1"/>
</dbReference>
<sequence length="431" mass="46592">MNTSPCQGPDHLTRRSLLRGTTAAGLSWLTPLADILAAEAATAPSGKPARSLILLWLGGAASQLDTFDPHPETKIGGGVKTIPTAIKGVSFASGLEQTASVMQDVSLIRSMVSKEGDHERAFYNIKTGYRPDPTLIHPSIGAIVCHELPDAKIEIPTHVSILPNQWPARGGFFGAKYDAFQMYDPKSPVPDVKARVNDKRLDQRMEGLSVVEQAFARGREPDLDQSKTLHQLSMQRARKMMSSEQLKAFNVSDAPVKDLSVYGDTPFGRSCYSAVRLIQAGVRCVEVTLNGWDTHANNFEGQATQVKILDAAYASLIRDLKKLGLLQSTIVVCGGEFGRTPKINNVGGRDHWPHAFSMLVAGGGFAGGRVIGSTDPTGEKKEPERPVLVEDLHATIQNLLGIDYSKEVMTPVGRPMALSKGEPVKELQAHA</sequence>